<feature type="region of interest" description="Disordered" evidence="1">
    <location>
        <begin position="1"/>
        <end position="33"/>
    </location>
</feature>
<feature type="compositionally biased region" description="Low complexity" evidence="1">
    <location>
        <begin position="11"/>
        <end position="24"/>
    </location>
</feature>
<proteinExistence type="predicted"/>
<name>A0A4Y2PMP1_ARAVE</name>
<protein>
    <submittedName>
        <fullName evidence="2">Uncharacterized protein</fullName>
    </submittedName>
</protein>
<organism evidence="2 3">
    <name type="scientific">Araneus ventricosus</name>
    <name type="common">Orbweaver spider</name>
    <name type="synonym">Epeira ventricosa</name>
    <dbReference type="NCBI Taxonomy" id="182803"/>
    <lineage>
        <taxon>Eukaryota</taxon>
        <taxon>Metazoa</taxon>
        <taxon>Ecdysozoa</taxon>
        <taxon>Arthropoda</taxon>
        <taxon>Chelicerata</taxon>
        <taxon>Arachnida</taxon>
        <taxon>Araneae</taxon>
        <taxon>Araneomorphae</taxon>
        <taxon>Entelegynae</taxon>
        <taxon>Araneoidea</taxon>
        <taxon>Araneidae</taxon>
        <taxon>Araneus</taxon>
    </lineage>
</organism>
<evidence type="ECO:0000313" key="2">
    <source>
        <dbReference type="EMBL" id="GBN52564.1"/>
    </source>
</evidence>
<keyword evidence="3" id="KW-1185">Reference proteome</keyword>
<dbReference type="Proteomes" id="UP000499080">
    <property type="component" value="Unassembled WGS sequence"/>
</dbReference>
<dbReference type="EMBL" id="BGPR01011702">
    <property type="protein sequence ID" value="GBN52564.1"/>
    <property type="molecule type" value="Genomic_DNA"/>
</dbReference>
<comment type="caution">
    <text evidence="2">The sequence shown here is derived from an EMBL/GenBank/DDBJ whole genome shotgun (WGS) entry which is preliminary data.</text>
</comment>
<evidence type="ECO:0000256" key="1">
    <source>
        <dbReference type="SAM" id="MobiDB-lite"/>
    </source>
</evidence>
<dbReference type="AlphaFoldDB" id="A0A4Y2PMP1"/>
<accession>A0A4Y2PMP1</accession>
<gene>
    <name evidence="2" type="ORF">AVEN_244253_2</name>
</gene>
<evidence type="ECO:0000313" key="3">
    <source>
        <dbReference type="Proteomes" id="UP000499080"/>
    </source>
</evidence>
<sequence length="134" mass="15381">MEYFKDDETLSTESSKSESTCSMSSKEDEKCSLSENDRQFNSQKGVKCDGNIKYKWMKDFLKTRNVCLVRGTGEICTTVSLSTEEIEMDDSLDQPWVRLFRDRPPQDLDRDHDPGKPLPVQLIWRICCGAISSN</sequence>
<reference evidence="2 3" key="1">
    <citation type="journal article" date="2019" name="Sci. Rep.">
        <title>Orb-weaving spider Araneus ventricosus genome elucidates the spidroin gene catalogue.</title>
        <authorList>
            <person name="Kono N."/>
            <person name="Nakamura H."/>
            <person name="Ohtoshi R."/>
            <person name="Moran D.A.P."/>
            <person name="Shinohara A."/>
            <person name="Yoshida Y."/>
            <person name="Fujiwara M."/>
            <person name="Mori M."/>
            <person name="Tomita M."/>
            <person name="Arakawa K."/>
        </authorList>
    </citation>
    <scope>NUCLEOTIDE SEQUENCE [LARGE SCALE GENOMIC DNA]</scope>
</reference>